<dbReference type="PANTHER" id="PTHR43214:SF43">
    <property type="entry name" value="TWO-COMPONENT RESPONSE REGULATOR"/>
    <property type="match status" value="1"/>
</dbReference>
<dbReference type="EMBL" id="SGXF01000001">
    <property type="protein sequence ID" value="RZT02258.1"/>
    <property type="molecule type" value="Genomic_DNA"/>
</dbReference>
<dbReference type="AlphaFoldDB" id="A0A4Q7PQG6"/>
<proteinExistence type="predicted"/>
<comment type="caution">
    <text evidence="10">The sequence shown here is derived from an EMBL/GenBank/DDBJ whole genome shotgun (WGS) entry which is preliminary data.</text>
</comment>
<evidence type="ECO:0000256" key="6">
    <source>
        <dbReference type="ARBA" id="ARBA00024867"/>
    </source>
</evidence>
<organism evidence="10 11">
    <name type="scientific">Cuneatibacter caecimuris</name>
    <dbReference type="NCBI Taxonomy" id="1796618"/>
    <lineage>
        <taxon>Bacteria</taxon>
        <taxon>Bacillati</taxon>
        <taxon>Bacillota</taxon>
        <taxon>Clostridia</taxon>
        <taxon>Lachnospirales</taxon>
        <taxon>Lachnospiraceae</taxon>
        <taxon>Cuneatibacter</taxon>
    </lineage>
</organism>
<dbReference type="SMART" id="SM00421">
    <property type="entry name" value="HTH_LUXR"/>
    <property type="match status" value="1"/>
</dbReference>
<feature type="domain" description="Response regulatory" evidence="9">
    <location>
        <begin position="2"/>
        <end position="118"/>
    </location>
</feature>
<dbReference type="InterPro" id="IPR001789">
    <property type="entry name" value="Sig_transdc_resp-reg_receiver"/>
</dbReference>
<keyword evidence="11" id="KW-1185">Reference proteome</keyword>
<gene>
    <name evidence="10" type="ORF">EV209_0368</name>
</gene>
<dbReference type="GO" id="GO:0006355">
    <property type="term" value="P:regulation of DNA-templated transcription"/>
    <property type="evidence" value="ECO:0007669"/>
    <property type="project" value="InterPro"/>
</dbReference>
<feature type="domain" description="HTH luxR-type" evidence="8">
    <location>
        <begin position="146"/>
        <end position="211"/>
    </location>
</feature>
<dbReference type="PROSITE" id="PS50043">
    <property type="entry name" value="HTH_LUXR_2"/>
    <property type="match status" value="1"/>
</dbReference>
<dbReference type="InterPro" id="IPR011006">
    <property type="entry name" value="CheY-like_superfamily"/>
</dbReference>
<evidence type="ECO:0000259" key="8">
    <source>
        <dbReference type="PROSITE" id="PS50043"/>
    </source>
</evidence>
<comment type="function">
    <text evidence="6">May play the central regulatory role in sporulation. It may be an element of the effector pathway responsible for the activation of sporulation genes in response to nutritional stress. Spo0A may act in concert with spo0H (a sigma factor) to control the expression of some genes that are critical to the sporulation process.</text>
</comment>
<evidence type="ECO:0000256" key="5">
    <source>
        <dbReference type="ARBA" id="ARBA00023163"/>
    </source>
</evidence>
<dbReference type="PROSITE" id="PS50110">
    <property type="entry name" value="RESPONSE_REGULATORY"/>
    <property type="match status" value="1"/>
</dbReference>
<name>A0A4Q7PQG6_9FIRM</name>
<accession>A0A4Q7PQG6</accession>
<protein>
    <recommendedName>
        <fullName evidence="1">Stage 0 sporulation protein A homolog</fullName>
    </recommendedName>
</protein>
<evidence type="ECO:0000313" key="10">
    <source>
        <dbReference type="EMBL" id="RZT02258.1"/>
    </source>
</evidence>
<evidence type="ECO:0000256" key="1">
    <source>
        <dbReference type="ARBA" id="ARBA00018672"/>
    </source>
</evidence>
<evidence type="ECO:0000259" key="9">
    <source>
        <dbReference type="PROSITE" id="PS50110"/>
    </source>
</evidence>
<dbReference type="PRINTS" id="PR00038">
    <property type="entry name" value="HTHLUXR"/>
</dbReference>
<dbReference type="InterPro" id="IPR039420">
    <property type="entry name" value="WalR-like"/>
</dbReference>
<dbReference type="PANTHER" id="PTHR43214">
    <property type="entry name" value="TWO-COMPONENT RESPONSE REGULATOR"/>
    <property type="match status" value="1"/>
</dbReference>
<dbReference type="Pfam" id="PF00196">
    <property type="entry name" value="GerE"/>
    <property type="match status" value="1"/>
</dbReference>
<dbReference type="InterPro" id="IPR058245">
    <property type="entry name" value="NreC/VraR/RcsB-like_REC"/>
</dbReference>
<evidence type="ECO:0000256" key="2">
    <source>
        <dbReference type="ARBA" id="ARBA00022553"/>
    </source>
</evidence>
<sequence length="223" mass="24289">MKLVIIDDDLFICRSLQTILQADPSICVAAVGCSGEEAEALYQRHRPDILIMDIQMPGIGGLEAGERILKQDPEAKILYLTTFSDDEYIVRALRSGAKGYLIKEEVESIAPALKAVMSGQSVFGSGIVMKLPQLMAGAGDKEVLKMERGQFDLGKRELEIVELVAEGLNNREIAEKLYLSEGTVRNYISTVLEKLGLRDRTQLAVFYLTGNCGSSSETGKGGA</sequence>
<dbReference type="RefSeq" id="WP_130432473.1">
    <property type="nucleotide sequence ID" value="NZ_SGXF01000001.1"/>
</dbReference>
<dbReference type="InterPro" id="IPR016032">
    <property type="entry name" value="Sig_transdc_resp-reg_C-effctor"/>
</dbReference>
<evidence type="ECO:0000256" key="4">
    <source>
        <dbReference type="ARBA" id="ARBA00023125"/>
    </source>
</evidence>
<reference evidence="10 11" key="1">
    <citation type="submission" date="2019-02" db="EMBL/GenBank/DDBJ databases">
        <title>Genomic Encyclopedia of Type Strains, Phase IV (KMG-IV): sequencing the most valuable type-strain genomes for metagenomic binning, comparative biology and taxonomic classification.</title>
        <authorList>
            <person name="Goeker M."/>
        </authorList>
    </citation>
    <scope>NUCLEOTIDE SEQUENCE [LARGE SCALE GENOMIC DNA]</scope>
    <source>
        <strain evidence="10 11">DSM 29486</strain>
    </source>
</reference>
<keyword evidence="4" id="KW-0238">DNA-binding</keyword>
<keyword evidence="2 7" id="KW-0597">Phosphoprotein</keyword>
<evidence type="ECO:0000313" key="11">
    <source>
        <dbReference type="Proteomes" id="UP000292927"/>
    </source>
</evidence>
<dbReference type="GO" id="GO:0003677">
    <property type="term" value="F:DNA binding"/>
    <property type="evidence" value="ECO:0007669"/>
    <property type="project" value="UniProtKB-KW"/>
</dbReference>
<dbReference type="CDD" id="cd06170">
    <property type="entry name" value="LuxR_C_like"/>
    <property type="match status" value="1"/>
</dbReference>
<dbReference type="SUPFAM" id="SSF52172">
    <property type="entry name" value="CheY-like"/>
    <property type="match status" value="1"/>
</dbReference>
<dbReference type="CDD" id="cd17535">
    <property type="entry name" value="REC_NarL-like"/>
    <property type="match status" value="1"/>
</dbReference>
<dbReference type="OrthoDB" id="9779069at2"/>
<dbReference type="Proteomes" id="UP000292927">
    <property type="component" value="Unassembled WGS sequence"/>
</dbReference>
<dbReference type="Gene3D" id="3.40.50.2300">
    <property type="match status" value="1"/>
</dbReference>
<dbReference type="SMART" id="SM00448">
    <property type="entry name" value="REC"/>
    <property type="match status" value="1"/>
</dbReference>
<evidence type="ECO:0000256" key="3">
    <source>
        <dbReference type="ARBA" id="ARBA00023015"/>
    </source>
</evidence>
<keyword evidence="3" id="KW-0805">Transcription regulation</keyword>
<evidence type="ECO:0000256" key="7">
    <source>
        <dbReference type="PROSITE-ProRule" id="PRU00169"/>
    </source>
</evidence>
<dbReference type="Pfam" id="PF00072">
    <property type="entry name" value="Response_reg"/>
    <property type="match status" value="1"/>
</dbReference>
<dbReference type="SUPFAM" id="SSF46894">
    <property type="entry name" value="C-terminal effector domain of the bipartite response regulators"/>
    <property type="match status" value="1"/>
</dbReference>
<dbReference type="GO" id="GO:0000160">
    <property type="term" value="P:phosphorelay signal transduction system"/>
    <property type="evidence" value="ECO:0007669"/>
    <property type="project" value="InterPro"/>
</dbReference>
<keyword evidence="5" id="KW-0804">Transcription</keyword>
<feature type="modified residue" description="4-aspartylphosphate" evidence="7">
    <location>
        <position position="53"/>
    </location>
</feature>
<dbReference type="InterPro" id="IPR000792">
    <property type="entry name" value="Tscrpt_reg_LuxR_C"/>
</dbReference>